<reference evidence="2 3" key="1">
    <citation type="submission" date="2018-11" db="EMBL/GenBank/DDBJ databases">
        <authorList>
            <consortium name="Pathogen Informatics"/>
        </authorList>
    </citation>
    <scope>NUCLEOTIDE SEQUENCE [LARGE SCALE GENOMIC DNA]</scope>
</reference>
<sequence>MPPKGHIEGPDGPRISLPLLYSVMEPVPEVPVPVANYNVDQRQDRPPKFPPKPKVWEPSDGKGLFVKNQEKAAPCPTGDEIKAKL</sequence>
<evidence type="ECO:0000313" key="3">
    <source>
        <dbReference type="Proteomes" id="UP000281553"/>
    </source>
</evidence>
<name>A0A3P7NSD5_DIBLA</name>
<dbReference type="Proteomes" id="UP000281553">
    <property type="component" value="Unassembled WGS sequence"/>
</dbReference>
<proteinExistence type="predicted"/>
<dbReference type="AlphaFoldDB" id="A0A3P7NSD5"/>
<accession>A0A3P7NSD5</accession>
<evidence type="ECO:0000256" key="1">
    <source>
        <dbReference type="SAM" id="MobiDB-lite"/>
    </source>
</evidence>
<organism evidence="2 3">
    <name type="scientific">Dibothriocephalus latus</name>
    <name type="common">Fish tapeworm</name>
    <name type="synonym">Diphyllobothrium latum</name>
    <dbReference type="NCBI Taxonomy" id="60516"/>
    <lineage>
        <taxon>Eukaryota</taxon>
        <taxon>Metazoa</taxon>
        <taxon>Spiralia</taxon>
        <taxon>Lophotrochozoa</taxon>
        <taxon>Platyhelminthes</taxon>
        <taxon>Cestoda</taxon>
        <taxon>Eucestoda</taxon>
        <taxon>Diphyllobothriidea</taxon>
        <taxon>Diphyllobothriidae</taxon>
        <taxon>Dibothriocephalus</taxon>
    </lineage>
</organism>
<evidence type="ECO:0000313" key="2">
    <source>
        <dbReference type="EMBL" id="VDN33271.1"/>
    </source>
</evidence>
<dbReference type="EMBL" id="UYRU01083501">
    <property type="protein sequence ID" value="VDN33271.1"/>
    <property type="molecule type" value="Genomic_DNA"/>
</dbReference>
<keyword evidence="3" id="KW-1185">Reference proteome</keyword>
<protein>
    <submittedName>
        <fullName evidence="2">Uncharacterized protein</fullName>
    </submittedName>
</protein>
<gene>
    <name evidence="2" type="ORF">DILT_LOCUS16193</name>
</gene>
<feature type="region of interest" description="Disordered" evidence="1">
    <location>
        <begin position="40"/>
        <end position="62"/>
    </location>
</feature>